<evidence type="ECO:0000259" key="3">
    <source>
        <dbReference type="PROSITE" id="PS50110"/>
    </source>
</evidence>
<dbReference type="AlphaFoldDB" id="A7NHL6"/>
<feature type="domain" description="Response regulatory" evidence="3">
    <location>
        <begin position="16"/>
        <end position="130"/>
    </location>
</feature>
<dbReference type="Gene3D" id="3.40.50.2300">
    <property type="match status" value="1"/>
</dbReference>
<dbReference type="Pfam" id="PF00072">
    <property type="entry name" value="Response_reg"/>
    <property type="match status" value="1"/>
</dbReference>
<dbReference type="CDD" id="cd00156">
    <property type="entry name" value="REC"/>
    <property type="match status" value="1"/>
</dbReference>
<dbReference type="InterPro" id="IPR001789">
    <property type="entry name" value="Sig_transdc_resp-reg_receiver"/>
</dbReference>
<evidence type="ECO:0000256" key="2">
    <source>
        <dbReference type="PROSITE-ProRule" id="PRU00169"/>
    </source>
</evidence>
<evidence type="ECO:0000313" key="5">
    <source>
        <dbReference type="Proteomes" id="UP000000263"/>
    </source>
</evidence>
<dbReference type="PROSITE" id="PS50110">
    <property type="entry name" value="RESPONSE_REGULATORY"/>
    <property type="match status" value="1"/>
</dbReference>
<dbReference type="OrthoDB" id="9808843at2"/>
<evidence type="ECO:0000256" key="1">
    <source>
        <dbReference type="ARBA" id="ARBA00022553"/>
    </source>
</evidence>
<dbReference type="SUPFAM" id="SSF52172">
    <property type="entry name" value="CheY-like"/>
    <property type="match status" value="1"/>
</dbReference>
<dbReference type="RefSeq" id="WP_012119393.1">
    <property type="nucleotide sequence ID" value="NC_009767.1"/>
</dbReference>
<keyword evidence="5" id="KW-1185">Reference proteome</keyword>
<sequence>MSKTTELSHNGHSSDTVLIVEDDAATRRLYKFLLANGGYVVLEAEDGIAAIEVLQRHHCDLVITDMNMPRMDGLDLIRAIRRDFGDIYIILITAFGTPDTQKQAMRLGANDYLAKPFDFEELERRVHTYFQSRQRPSNP</sequence>
<proteinExistence type="predicted"/>
<name>A7NHL6_ROSCS</name>
<dbReference type="SMART" id="SM00448">
    <property type="entry name" value="REC"/>
    <property type="match status" value="1"/>
</dbReference>
<evidence type="ECO:0000313" key="4">
    <source>
        <dbReference type="EMBL" id="ABU56963.1"/>
    </source>
</evidence>
<dbReference type="KEGG" id="rca:Rcas_0846"/>
<feature type="modified residue" description="4-aspartylphosphate" evidence="2">
    <location>
        <position position="65"/>
    </location>
</feature>
<reference evidence="4 5" key="1">
    <citation type="submission" date="2007-08" db="EMBL/GenBank/DDBJ databases">
        <title>Complete sequence of Roseiflexus castenholzii DSM 13941.</title>
        <authorList>
            <consortium name="US DOE Joint Genome Institute"/>
            <person name="Copeland A."/>
            <person name="Lucas S."/>
            <person name="Lapidus A."/>
            <person name="Barry K."/>
            <person name="Glavina del Rio T."/>
            <person name="Dalin E."/>
            <person name="Tice H."/>
            <person name="Pitluck S."/>
            <person name="Thompson L.S."/>
            <person name="Brettin T."/>
            <person name="Bruce D."/>
            <person name="Detter J.C."/>
            <person name="Han C."/>
            <person name="Tapia R."/>
            <person name="Schmutz J."/>
            <person name="Larimer F."/>
            <person name="Land M."/>
            <person name="Hauser L."/>
            <person name="Kyrpides N."/>
            <person name="Mikhailova N."/>
            <person name="Bryant D.A."/>
            <person name="Hanada S."/>
            <person name="Tsukatani Y."/>
            <person name="Richardson P."/>
        </authorList>
    </citation>
    <scope>NUCLEOTIDE SEQUENCE [LARGE SCALE GENOMIC DNA]</scope>
    <source>
        <strain evidence="5">DSM 13941 / HLO8</strain>
    </source>
</reference>
<dbReference type="STRING" id="383372.Rcas_0846"/>
<dbReference type="eggNOG" id="COG0745">
    <property type="taxonomic scope" value="Bacteria"/>
</dbReference>
<dbReference type="InterPro" id="IPR011006">
    <property type="entry name" value="CheY-like_superfamily"/>
</dbReference>
<protein>
    <submittedName>
        <fullName evidence="4">Response regulator receiver protein</fullName>
    </submittedName>
</protein>
<accession>A7NHL6</accession>
<dbReference type="Proteomes" id="UP000000263">
    <property type="component" value="Chromosome"/>
</dbReference>
<gene>
    <name evidence="4" type="ordered locus">Rcas_0846</name>
</gene>
<dbReference type="EMBL" id="CP000804">
    <property type="protein sequence ID" value="ABU56963.1"/>
    <property type="molecule type" value="Genomic_DNA"/>
</dbReference>
<dbReference type="PANTHER" id="PTHR44591:SF3">
    <property type="entry name" value="RESPONSE REGULATORY DOMAIN-CONTAINING PROTEIN"/>
    <property type="match status" value="1"/>
</dbReference>
<dbReference type="PANTHER" id="PTHR44591">
    <property type="entry name" value="STRESS RESPONSE REGULATOR PROTEIN 1"/>
    <property type="match status" value="1"/>
</dbReference>
<dbReference type="InterPro" id="IPR050595">
    <property type="entry name" value="Bact_response_regulator"/>
</dbReference>
<keyword evidence="1 2" id="KW-0597">Phosphoprotein</keyword>
<organism evidence="4 5">
    <name type="scientific">Roseiflexus castenholzii (strain DSM 13941 / HLO8)</name>
    <dbReference type="NCBI Taxonomy" id="383372"/>
    <lineage>
        <taxon>Bacteria</taxon>
        <taxon>Bacillati</taxon>
        <taxon>Chloroflexota</taxon>
        <taxon>Chloroflexia</taxon>
        <taxon>Chloroflexales</taxon>
        <taxon>Roseiflexineae</taxon>
        <taxon>Roseiflexaceae</taxon>
        <taxon>Roseiflexus</taxon>
    </lineage>
</organism>
<dbReference type="HOGENOM" id="CLU_000445_69_8_0"/>
<dbReference type="GO" id="GO:0000160">
    <property type="term" value="P:phosphorelay signal transduction system"/>
    <property type="evidence" value="ECO:0007669"/>
    <property type="project" value="InterPro"/>
</dbReference>